<evidence type="ECO:0000313" key="1">
    <source>
        <dbReference type="EMBL" id="OCT74182.1"/>
    </source>
</evidence>
<reference evidence="2" key="1">
    <citation type="journal article" date="2016" name="Nature">
        <title>Genome evolution in the allotetraploid frog Xenopus laevis.</title>
        <authorList>
            <person name="Session A.M."/>
            <person name="Uno Y."/>
            <person name="Kwon T."/>
            <person name="Chapman J.A."/>
            <person name="Toyoda A."/>
            <person name="Takahashi S."/>
            <person name="Fukui A."/>
            <person name="Hikosaka A."/>
            <person name="Suzuki A."/>
            <person name="Kondo M."/>
            <person name="van Heeringen S.J."/>
            <person name="Quigley I."/>
            <person name="Heinz S."/>
            <person name="Ogino H."/>
            <person name="Ochi H."/>
            <person name="Hellsten U."/>
            <person name="Lyons J.B."/>
            <person name="Simakov O."/>
            <person name="Putnam N."/>
            <person name="Stites J."/>
            <person name="Kuroki Y."/>
            <person name="Tanaka T."/>
            <person name="Michiue T."/>
            <person name="Watanabe M."/>
            <person name="Bogdanovic O."/>
            <person name="Lister R."/>
            <person name="Georgiou G."/>
            <person name="Paranjpe S.S."/>
            <person name="van Kruijsbergen I."/>
            <person name="Shu S."/>
            <person name="Carlson J."/>
            <person name="Kinoshita T."/>
            <person name="Ohta Y."/>
            <person name="Mawaribuchi S."/>
            <person name="Jenkins J."/>
            <person name="Grimwood J."/>
            <person name="Schmutz J."/>
            <person name="Mitros T."/>
            <person name="Mozaffari S.V."/>
            <person name="Suzuki Y."/>
            <person name="Haramoto Y."/>
            <person name="Yamamoto T.S."/>
            <person name="Takagi C."/>
            <person name="Heald R."/>
            <person name="Miller K."/>
            <person name="Haudenschild C."/>
            <person name="Kitzman J."/>
            <person name="Nakayama T."/>
            <person name="Izutsu Y."/>
            <person name="Robert J."/>
            <person name="Fortriede J."/>
            <person name="Burns K."/>
            <person name="Lotay V."/>
            <person name="Karimi K."/>
            <person name="Yasuoka Y."/>
            <person name="Dichmann D.S."/>
            <person name="Flajnik M.F."/>
            <person name="Houston D.W."/>
            <person name="Shendure J."/>
            <person name="DuPasquier L."/>
            <person name="Vize P.D."/>
            <person name="Zorn A.M."/>
            <person name="Ito M."/>
            <person name="Marcotte E.M."/>
            <person name="Wallingford J.B."/>
            <person name="Ito Y."/>
            <person name="Asashima M."/>
            <person name="Ueno N."/>
            <person name="Matsuda Y."/>
            <person name="Veenstra G.J."/>
            <person name="Fujiyama A."/>
            <person name="Harland R.M."/>
            <person name="Taira M."/>
            <person name="Rokhsar D.S."/>
        </authorList>
    </citation>
    <scope>NUCLEOTIDE SEQUENCE [LARGE SCALE GENOMIC DNA]</scope>
    <source>
        <strain evidence="2">J</strain>
    </source>
</reference>
<dbReference type="EMBL" id="CM004477">
    <property type="protein sequence ID" value="OCT74182.1"/>
    <property type="molecule type" value="Genomic_DNA"/>
</dbReference>
<dbReference type="Proteomes" id="UP000694892">
    <property type="component" value="Chromosome 6S"/>
</dbReference>
<gene>
    <name evidence="1" type="ORF">XELAEV_18033140mg</name>
</gene>
<dbReference type="AlphaFoldDB" id="A0A974CJ11"/>
<organism evidence="1 2">
    <name type="scientific">Xenopus laevis</name>
    <name type="common">African clawed frog</name>
    <dbReference type="NCBI Taxonomy" id="8355"/>
    <lineage>
        <taxon>Eukaryota</taxon>
        <taxon>Metazoa</taxon>
        <taxon>Chordata</taxon>
        <taxon>Craniata</taxon>
        <taxon>Vertebrata</taxon>
        <taxon>Euteleostomi</taxon>
        <taxon>Amphibia</taxon>
        <taxon>Batrachia</taxon>
        <taxon>Anura</taxon>
        <taxon>Pipoidea</taxon>
        <taxon>Pipidae</taxon>
        <taxon>Xenopodinae</taxon>
        <taxon>Xenopus</taxon>
        <taxon>Xenopus</taxon>
    </lineage>
</organism>
<proteinExistence type="predicted"/>
<accession>A0A974CJ11</accession>
<evidence type="ECO:0000313" key="2">
    <source>
        <dbReference type="Proteomes" id="UP000694892"/>
    </source>
</evidence>
<protein>
    <submittedName>
        <fullName evidence="1">Uncharacterized protein</fullName>
    </submittedName>
</protein>
<name>A0A974CJ11_XENLA</name>
<sequence length="77" mass="8719">MTCTAWDAKLYIYHCASLYLRRRILSPEQVLALFLTYPSFLNRPLFTPSLVLFPSASLCVCAPPNNVNCPQSLSMSY</sequence>